<gene>
    <name evidence="2" type="ORF">AWC19_23645</name>
</gene>
<dbReference type="Proteomes" id="UP000193529">
    <property type="component" value="Unassembled WGS sequence"/>
</dbReference>
<dbReference type="EMBL" id="LQPJ01000007">
    <property type="protein sequence ID" value="ORW34555.1"/>
    <property type="molecule type" value="Genomic_DNA"/>
</dbReference>
<name>A0A1X2A0Y7_9MYCO</name>
<dbReference type="AlphaFoldDB" id="A0A1X2A0Y7"/>
<proteinExistence type="predicted"/>
<organism evidence="2 3">
    <name type="scientific">Mycobacterium palustre</name>
    <dbReference type="NCBI Taxonomy" id="153971"/>
    <lineage>
        <taxon>Bacteria</taxon>
        <taxon>Bacillati</taxon>
        <taxon>Actinomycetota</taxon>
        <taxon>Actinomycetes</taxon>
        <taxon>Mycobacteriales</taxon>
        <taxon>Mycobacteriaceae</taxon>
        <taxon>Mycobacterium</taxon>
        <taxon>Mycobacterium simiae complex</taxon>
    </lineage>
</organism>
<sequence length="312" mass="31129">MSFLFAAPEALVTAASDLAGVGSMLNAANEAVAGPTAGVVAAAADQVSAQVAAFLSQHGLDYQRLSAQVSAFHERFVQALTAGAGAYAAAEANAARTLADAVDAPAAATLGNPALGGGAAGAVSGAVNRIESALLGSGFPGAAGVLGGTGARFLDGAAGAVGQAEALLLRPVGGIGAIAAGALLAPAAASTAAVVPAANALVSIGDAIEAAYLAIEPWVQYGFNLAAYAAGWLPWVGWLAPQINFFYYLFEPIVQSVLFNTIDFIDGTVSFTQGLNNIWAATTASVNQFINTEIYWVLSFLPPLPPIGVNVP</sequence>
<reference evidence="2 3" key="1">
    <citation type="submission" date="2016-01" db="EMBL/GenBank/DDBJ databases">
        <title>The new phylogeny of the genus Mycobacterium.</title>
        <authorList>
            <person name="Tarcisio F."/>
            <person name="Conor M."/>
            <person name="Antonella G."/>
            <person name="Elisabetta G."/>
            <person name="Giulia F.S."/>
            <person name="Sara T."/>
            <person name="Anna F."/>
            <person name="Clotilde B."/>
            <person name="Roberto B."/>
            <person name="Veronica D.S."/>
            <person name="Fabio R."/>
            <person name="Monica P."/>
            <person name="Olivier J."/>
            <person name="Enrico T."/>
            <person name="Nicola S."/>
        </authorList>
    </citation>
    <scope>NUCLEOTIDE SEQUENCE [LARGE SCALE GENOMIC DNA]</scope>
    <source>
        <strain evidence="2 3">DSM 44572</strain>
    </source>
</reference>
<evidence type="ECO:0000259" key="1">
    <source>
        <dbReference type="Pfam" id="PF00934"/>
    </source>
</evidence>
<comment type="caution">
    <text evidence="2">The sequence shown here is derived from an EMBL/GenBank/DDBJ whole genome shotgun (WGS) entry which is preliminary data.</text>
</comment>
<dbReference type="RefSeq" id="WP_085076175.1">
    <property type="nucleotide sequence ID" value="NZ_LQPJ01000007.1"/>
</dbReference>
<dbReference type="SUPFAM" id="SSF140459">
    <property type="entry name" value="PE/PPE dimer-like"/>
    <property type="match status" value="1"/>
</dbReference>
<accession>A0A1X2A0Y7</accession>
<feature type="domain" description="PE" evidence="1">
    <location>
        <begin position="4"/>
        <end position="93"/>
    </location>
</feature>
<dbReference type="InterPro" id="IPR038332">
    <property type="entry name" value="PPE_sf"/>
</dbReference>
<protein>
    <submittedName>
        <fullName evidence="2">PE family protein</fullName>
    </submittedName>
</protein>
<evidence type="ECO:0000313" key="3">
    <source>
        <dbReference type="Proteomes" id="UP000193529"/>
    </source>
</evidence>
<dbReference type="InterPro" id="IPR000084">
    <property type="entry name" value="PE-PGRS_N"/>
</dbReference>
<dbReference type="Gene3D" id="1.10.287.850">
    <property type="entry name" value="HP0062-like domain"/>
    <property type="match status" value="1"/>
</dbReference>
<dbReference type="OrthoDB" id="4752893at2"/>
<keyword evidence="3" id="KW-1185">Reference proteome</keyword>
<evidence type="ECO:0000313" key="2">
    <source>
        <dbReference type="EMBL" id="ORW34555.1"/>
    </source>
</evidence>
<dbReference type="Pfam" id="PF00934">
    <property type="entry name" value="PE"/>
    <property type="match status" value="1"/>
</dbReference>